<dbReference type="EMBL" id="WKPJ01000016">
    <property type="protein sequence ID" value="MSA89855.1"/>
    <property type="molecule type" value="Genomic_DNA"/>
</dbReference>
<feature type="transmembrane region" description="Helical" evidence="1">
    <location>
        <begin position="65"/>
        <end position="88"/>
    </location>
</feature>
<dbReference type="InterPro" id="IPR010540">
    <property type="entry name" value="CmpB_TMEM229"/>
</dbReference>
<reference evidence="4 5" key="1">
    <citation type="journal article" date="2019" name="Nat. Med.">
        <title>A library of human gut bacterial isolates paired with longitudinal multiomics data enables mechanistic microbiome research.</title>
        <authorList>
            <person name="Poyet M."/>
            <person name="Groussin M."/>
            <person name="Gibbons S.M."/>
            <person name="Avila-Pacheco J."/>
            <person name="Jiang X."/>
            <person name="Kearney S.M."/>
            <person name="Perrotta A.R."/>
            <person name="Berdy B."/>
            <person name="Zhao S."/>
            <person name="Lieberman T.D."/>
            <person name="Swanson P.K."/>
            <person name="Smith M."/>
            <person name="Roesemann S."/>
            <person name="Alexander J.E."/>
            <person name="Rich S.A."/>
            <person name="Livny J."/>
            <person name="Vlamakis H."/>
            <person name="Clish C."/>
            <person name="Bullock K."/>
            <person name="Deik A."/>
            <person name="Scott J."/>
            <person name="Pierce K.A."/>
            <person name="Xavier R.J."/>
            <person name="Alm E.J."/>
        </authorList>
    </citation>
    <scope>NUCLEOTIDE SEQUENCE [LARGE SCALE GENOMIC DNA]</scope>
    <source>
        <strain evidence="2 4">BIOML-A4</strain>
        <strain evidence="3 5">BIOML-A5</strain>
    </source>
</reference>
<keyword evidence="1" id="KW-1133">Transmembrane helix</keyword>
<feature type="transmembrane region" description="Helical" evidence="1">
    <location>
        <begin position="38"/>
        <end position="59"/>
    </location>
</feature>
<dbReference type="EMBL" id="WKPI01000018">
    <property type="protein sequence ID" value="MSC33610.1"/>
    <property type="molecule type" value="Genomic_DNA"/>
</dbReference>
<accession>A0A6N7S8A6</accession>
<keyword evidence="1" id="KW-0472">Membrane</keyword>
<proteinExistence type="predicted"/>
<evidence type="ECO:0000313" key="2">
    <source>
        <dbReference type="EMBL" id="MSA89855.1"/>
    </source>
</evidence>
<dbReference type="Pfam" id="PF06541">
    <property type="entry name" value="ABC_trans_CmpB"/>
    <property type="match status" value="1"/>
</dbReference>
<evidence type="ECO:0000313" key="3">
    <source>
        <dbReference type="EMBL" id="MSC33610.1"/>
    </source>
</evidence>
<dbReference type="AlphaFoldDB" id="A0A6N7S8A6"/>
<feature type="transmembrane region" description="Helical" evidence="1">
    <location>
        <begin position="6"/>
        <end position="26"/>
    </location>
</feature>
<feature type="transmembrane region" description="Helical" evidence="1">
    <location>
        <begin position="142"/>
        <end position="161"/>
    </location>
</feature>
<evidence type="ECO:0000313" key="5">
    <source>
        <dbReference type="Proteomes" id="UP000480929"/>
    </source>
</evidence>
<evidence type="ECO:0000256" key="1">
    <source>
        <dbReference type="SAM" id="Phobius"/>
    </source>
</evidence>
<keyword evidence="1" id="KW-0812">Transmembrane</keyword>
<organism evidence="2 4">
    <name type="scientific">Holdemania massiliensis</name>
    <dbReference type="NCBI Taxonomy" id="1468449"/>
    <lineage>
        <taxon>Bacteria</taxon>
        <taxon>Bacillati</taxon>
        <taxon>Bacillota</taxon>
        <taxon>Erysipelotrichia</taxon>
        <taxon>Erysipelotrichales</taxon>
        <taxon>Erysipelotrichaceae</taxon>
        <taxon>Holdemania</taxon>
    </lineage>
</organism>
<evidence type="ECO:0000313" key="4">
    <source>
        <dbReference type="Proteomes" id="UP000433575"/>
    </source>
</evidence>
<dbReference type="OrthoDB" id="9789229at2"/>
<dbReference type="Proteomes" id="UP000433575">
    <property type="component" value="Unassembled WGS sequence"/>
</dbReference>
<feature type="transmembrane region" description="Helical" evidence="1">
    <location>
        <begin position="109"/>
        <end position="130"/>
    </location>
</feature>
<comment type="caution">
    <text evidence="2">The sequence shown here is derived from an EMBL/GenBank/DDBJ whole genome shotgun (WGS) entry which is preliminary data.</text>
</comment>
<name>A0A6N7S8A6_9FIRM</name>
<gene>
    <name evidence="3" type="ORF">GKD88_10810</name>
    <name evidence="2" type="ORF">GKE08_11010</name>
</gene>
<evidence type="ECO:0008006" key="6">
    <source>
        <dbReference type="Google" id="ProtNLM"/>
    </source>
</evidence>
<sequence length="290" mass="34054">MIETPAQAVILFFIYSFLGWVCECIYCSVGQRKWINRGFLAGPYCPIYGFGGVFVLTLLEPVADSFWMVFLWGVVITSTLEYLTSYVMEKLFHTRWWDYSRYRFNLNGRICLLNSTLFGLMCLFVVYIIHPPILNAVQQIPIQLLWVMNAALLIYFSTDVFKTVHALLRRNKEFVELEKCMQELREAMKNVDQLGEEIPFYERVQAVMDSTDADEQLAAMINKMVSRIDLMPKRTFKIRSRLNKAFPHQVNPEFSNEFRAWVDQTRNRTKKVFDEKKDAIVEKIENTLGR</sequence>
<protein>
    <recommendedName>
        <fullName evidence="6">ABC transporter permease</fullName>
    </recommendedName>
</protein>
<keyword evidence="5" id="KW-1185">Reference proteome</keyword>
<dbReference type="Proteomes" id="UP000480929">
    <property type="component" value="Unassembled WGS sequence"/>
</dbReference>
<dbReference type="RefSeq" id="WP_154239019.1">
    <property type="nucleotide sequence ID" value="NZ_CALJPI010000021.1"/>
</dbReference>